<evidence type="ECO:0000313" key="2">
    <source>
        <dbReference type="EMBL" id="WWF03658.1"/>
    </source>
</evidence>
<dbReference type="Gene3D" id="1.10.10.10">
    <property type="entry name" value="Winged helix-like DNA-binding domain superfamily/Winged helix DNA-binding domain"/>
    <property type="match status" value="1"/>
</dbReference>
<dbReference type="SUPFAM" id="SSF46955">
    <property type="entry name" value="Putative DNA-binding domain"/>
    <property type="match status" value="1"/>
</dbReference>
<dbReference type="InterPro" id="IPR041657">
    <property type="entry name" value="HTH_17"/>
</dbReference>
<accession>A0ABZ2F8Q9</accession>
<keyword evidence="3" id="KW-1185">Reference proteome</keyword>
<sequence>MTVRNLAEYLNVTEKTIYRLVQRGEIPGFKVAGAWRFQRADIDVWIDDQKRASVSQKR</sequence>
<dbReference type="InterPro" id="IPR036388">
    <property type="entry name" value="WH-like_DNA-bd_sf"/>
</dbReference>
<dbReference type="Proteomes" id="UP001359308">
    <property type="component" value="Chromosome"/>
</dbReference>
<proteinExistence type="predicted"/>
<dbReference type="InterPro" id="IPR009061">
    <property type="entry name" value="DNA-bd_dom_put_sf"/>
</dbReference>
<evidence type="ECO:0000313" key="3">
    <source>
        <dbReference type="Proteomes" id="UP001359308"/>
    </source>
</evidence>
<dbReference type="NCBIfam" id="TIGR01764">
    <property type="entry name" value="excise"/>
    <property type="match status" value="1"/>
</dbReference>
<dbReference type="EMBL" id="CP104311">
    <property type="protein sequence ID" value="WWF03658.1"/>
    <property type="molecule type" value="Genomic_DNA"/>
</dbReference>
<dbReference type="Pfam" id="PF12728">
    <property type="entry name" value="HTH_17"/>
    <property type="match status" value="1"/>
</dbReference>
<evidence type="ECO:0000259" key="1">
    <source>
        <dbReference type="Pfam" id="PF12728"/>
    </source>
</evidence>
<dbReference type="InterPro" id="IPR010093">
    <property type="entry name" value="SinI_DNA-bd"/>
</dbReference>
<name>A0ABZ2F8Q9_METCP</name>
<organism evidence="2 3">
    <name type="scientific">Methylococcus capsulatus</name>
    <dbReference type="NCBI Taxonomy" id="414"/>
    <lineage>
        <taxon>Bacteria</taxon>
        <taxon>Pseudomonadati</taxon>
        <taxon>Pseudomonadota</taxon>
        <taxon>Gammaproteobacteria</taxon>
        <taxon>Methylococcales</taxon>
        <taxon>Methylococcaceae</taxon>
        <taxon>Methylococcus</taxon>
    </lineage>
</organism>
<feature type="domain" description="Helix-turn-helix" evidence="1">
    <location>
        <begin position="1"/>
        <end position="49"/>
    </location>
</feature>
<dbReference type="RefSeq" id="WP_198323094.1">
    <property type="nucleotide sequence ID" value="NZ_CP104311.1"/>
</dbReference>
<gene>
    <name evidence="2" type="ORF">N4J17_04300</name>
</gene>
<protein>
    <submittedName>
        <fullName evidence="2">Helix-turn-helix domain-containing protein</fullName>
    </submittedName>
</protein>
<reference evidence="2 3" key="1">
    <citation type="submission" date="2022-09" db="EMBL/GenBank/DDBJ databases">
        <authorList>
            <person name="Giprobiosintez L."/>
        </authorList>
    </citation>
    <scope>NUCLEOTIDE SEQUENCE [LARGE SCALE GENOMIC DNA]</scope>
    <source>
        <strain evidence="3">VKPM-B-12549 (GBS-15)</strain>
    </source>
</reference>